<reference evidence="2" key="1">
    <citation type="submission" date="2022-10" db="EMBL/GenBank/DDBJ databases">
        <title>Characterization and whole genome sequencing of a new Roseateles species, isolated from fresh water.</title>
        <authorList>
            <person name="Guliayeva D.Y."/>
            <person name="Akhremchuk A.E."/>
            <person name="Sikolenko M.A."/>
            <person name="Valentovich L.N."/>
            <person name="Sidarenka A.V."/>
        </authorList>
    </citation>
    <scope>NUCLEOTIDE SEQUENCE</scope>
    <source>
        <strain evidence="2">BIM B-1768</strain>
    </source>
</reference>
<evidence type="ECO:0000256" key="1">
    <source>
        <dbReference type="PROSITE-ProRule" id="PRU00339"/>
    </source>
</evidence>
<name>A0ABY6B434_9BURK</name>
<evidence type="ECO:0000313" key="3">
    <source>
        <dbReference type="Proteomes" id="UP001064933"/>
    </source>
</evidence>
<protein>
    <submittedName>
        <fullName evidence="2">Tetratricopeptide repeat protein</fullName>
    </submittedName>
</protein>
<dbReference type="InterPro" id="IPR011990">
    <property type="entry name" value="TPR-like_helical_dom_sf"/>
</dbReference>
<dbReference type="Gene3D" id="1.25.40.10">
    <property type="entry name" value="Tetratricopeptide repeat domain"/>
    <property type="match status" value="2"/>
</dbReference>
<sequence length="354" mass="38634">MTKPSGISSGLDRGEPRLTGLRRAVGAIALLVAALGPWLSQPAQAAIFKDADIQSLLDAGQADDLEKLASQRLKSQPEDAQAIAALALAQLDLADPAALRQNIQRLEQCVERHPQEASCSYALALAQVMQVRSGSKFKALGALGKVSDLMQKTMTLLPDAPEPRSAMQQYYLALPSFIGGGESKARALEQGLQDPDQVHLLRARVAASKKDWSTMERELRAVRTQRPELLLELRLSWSDLGRQWMHNGQHAKAQAWYEELIKNQPQQAMGWYGLGRVLDAMGQYDRAVTAFERAKGLRGAEQLALDQRQGIALQSKGDKAGARAAFERAIAHRRASASSVEDCKRRLAELGAAT</sequence>
<dbReference type="PROSITE" id="PS50005">
    <property type="entry name" value="TPR"/>
    <property type="match status" value="1"/>
</dbReference>
<dbReference type="RefSeq" id="WP_261759951.1">
    <property type="nucleotide sequence ID" value="NZ_CP104562.2"/>
</dbReference>
<dbReference type="InterPro" id="IPR019734">
    <property type="entry name" value="TPR_rpt"/>
</dbReference>
<accession>A0ABY6B434</accession>
<keyword evidence="1" id="KW-0802">TPR repeat</keyword>
<dbReference type="Pfam" id="PF13432">
    <property type="entry name" value="TPR_16"/>
    <property type="match status" value="1"/>
</dbReference>
<proteinExistence type="predicted"/>
<dbReference type="Proteomes" id="UP001064933">
    <property type="component" value="Chromosome"/>
</dbReference>
<dbReference type="SUPFAM" id="SSF48452">
    <property type="entry name" value="TPR-like"/>
    <property type="match status" value="1"/>
</dbReference>
<evidence type="ECO:0000313" key="2">
    <source>
        <dbReference type="EMBL" id="UXH80133.1"/>
    </source>
</evidence>
<keyword evidence="3" id="KW-1185">Reference proteome</keyword>
<dbReference type="SMART" id="SM00028">
    <property type="entry name" value="TPR"/>
    <property type="match status" value="3"/>
</dbReference>
<dbReference type="EMBL" id="CP104562">
    <property type="protein sequence ID" value="UXH80133.1"/>
    <property type="molecule type" value="Genomic_DNA"/>
</dbReference>
<organism evidence="2 3">
    <name type="scientific">Roseateles amylovorans</name>
    <dbReference type="NCBI Taxonomy" id="2978473"/>
    <lineage>
        <taxon>Bacteria</taxon>
        <taxon>Pseudomonadati</taxon>
        <taxon>Pseudomonadota</taxon>
        <taxon>Betaproteobacteria</taxon>
        <taxon>Burkholderiales</taxon>
        <taxon>Sphaerotilaceae</taxon>
        <taxon>Roseateles</taxon>
    </lineage>
</organism>
<gene>
    <name evidence="2" type="ORF">N4261_09725</name>
</gene>
<feature type="repeat" description="TPR" evidence="1">
    <location>
        <begin position="268"/>
        <end position="301"/>
    </location>
</feature>